<keyword evidence="4 6" id="KW-0732">Signal</keyword>
<dbReference type="GO" id="GO:0005576">
    <property type="term" value="C:extracellular region"/>
    <property type="evidence" value="ECO:0007669"/>
    <property type="project" value="UniProtKB-SubCell"/>
</dbReference>
<dbReference type="AlphaFoldDB" id="A0ABD1EBY6"/>
<keyword evidence="8" id="KW-1185">Reference proteome</keyword>
<evidence type="ECO:0000256" key="1">
    <source>
        <dbReference type="ARBA" id="ARBA00004613"/>
    </source>
</evidence>
<organism evidence="7 8">
    <name type="scientific">Hypothenemus hampei</name>
    <name type="common">Coffee berry borer</name>
    <dbReference type="NCBI Taxonomy" id="57062"/>
    <lineage>
        <taxon>Eukaryota</taxon>
        <taxon>Metazoa</taxon>
        <taxon>Ecdysozoa</taxon>
        <taxon>Arthropoda</taxon>
        <taxon>Hexapoda</taxon>
        <taxon>Insecta</taxon>
        <taxon>Pterygota</taxon>
        <taxon>Neoptera</taxon>
        <taxon>Endopterygota</taxon>
        <taxon>Coleoptera</taxon>
        <taxon>Polyphaga</taxon>
        <taxon>Cucujiformia</taxon>
        <taxon>Curculionidae</taxon>
        <taxon>Scolytinae</taxon>
        <taxon>Hypothenemus</taxon>
    </lineage>
</organism>
<feature type="signal peptide" evidence="6">
    <location>
        <begin position="1"/>
        <end position="17"/>
    </location>
</feature>
<dbReference type="InterPro" id="IPR004911">
    <property type="entry name" value="Interferon-induced_GILT"/>
</dbReference>
<protein>
    <recommendedName>
        <fullName evidence="9">Gamma-interferon-inducible lysosomal thiol reductase</fullName>
    </recommendedName>
</protein>
<name>A0ABD1EBY6_HYPHA</name>
<dbReference type="PANTHER" id="PTHR13234">
    <property type="entry name" value="GAMMA-INTERFERON INDUCIBLE LYSOSOMAL THIOL REDUCTASE GILT"/>
    <property type="match status" value="1"/>
</dbReference>
<evidence type="ECO:0000256" key="6">
    <source>
        <dbReference type="SAM" id="SignalP"/>
    </source>
</evidence>
<evidence type="ECO:0000256" key="3">
    <source>
        <dbReference type="ARBA" id="ARBA00022525"/>
    </source>
</evidence>
<comment type="subcellular location">
    <subcellularLocation>
        <location evidence="1">Secreted</location>
    </subcellularLocation>
</comment>
<comment type="similarity">
    <text evidence="2">Belongs to the GILT family.</text>
</comment>
<reference evidence="7 8" key="1">
    <citation type="submission" date="2024-05" db="EMBL/GenBank/DDBJ databases">
        <title>Genetic variation in Jamaican populations of the coffee berry borer (Hypothenemus hampei).</title>
        <authorList>
            <person name="Errbii M."/>
            <person name="Myrie A."/>
        </authorList>
    </citation>
    <scope>NUCLEOTIDE SEQUENCE [LARGE SCALE GENOMIC DNA]</scope>
    <source>
        <strain evidence="7">JA-Hopewell-2020-01-JO</strain>
        <tissue evidence="7">Whole body</tissue>
    </source>
</reference>
<evidence type="ECO:0008006" key="9">
    <source>
        <dbReference type="Google" id="ProtNLM"/>
    </source>
</evidence>
<evidence type="ECO:0000256" key="2">
    <source>
        <dbReference type="ARBA" id="ARBA00005679"/>
    </source>
</evidence>
<dbReference type="Pfam" id="PF03227">
    <property type="entry name" value="GILT"/>
    <property type="match status" value="1"/>
</dbReference>
<comment type="caution">
    <text evidence="7">The sequence shown here is derived from an EMBL/GenBank/DDBJ whole genome shotgun (WGS) entry which is preliminary data.</text>
</comment>
<evidence type="ECO:0000256" key="4">
    <source>
        <dbReference type="ARBA" id="ARBA00022729"/>
    </source>
</evidence>
<evidence type="ECO:0000313" key="7">
    <source>
        <dbReference type="EMBL" id="KAL1492142.1"/>
    </source>
</evidence>
<feature type="chain" id="PRO_5044884793" description="Gamma-interferon-inducible lysosomal thiol reductase" evidence="6">
    <location>
        <begin position="18"/>
        <end position="207"/>
    </location>
</feature>
<dbReference type="Proteomes" id="UP001566132">
    <property type="component" value="Unassembled WGS sequence"/>
</dbReference>
<proteinExistence type="inferred from homology"/>
<sequence length="207" mass="23052">MKALFFIFAASLAITQARTIKDQDLIKVDVYYETLCPDSMYFITRQYYPAFATLRKYLDVDLIPYGRANETVVNGTKSFTCQHGPDECYGNKVHACVLNMTTIDVSSEFIYCSEVSDVPASDVTLTNCANLTDISWADIQDCVTNGKADELLSINGKKTDSVETPFIPTVILNGEFSQTLEDIVEARGSFKKYICDLLGNPGFECMC</sequence>
<keyword evidence="5" id="KW-0325">Glycoprotein</keyword>
<dbReference type="EMBL" id="JBDJPC010000009">
    <property type="protein sequence ID" value="KAL1492142.1"/>
    <property type="molecule type" value="Genomic_DNA"/>
</dbReference>
<keyword evidence="3" id="KW-0964">Secreted</keyword>
<gene>
    <name evidence="7" type="ORF">ABEB36_012630</name>
</gene>
<evidence type="ECO:0000313" key="8">
    <source>
        <dbReference type="Proteomes" id="UP001566132"/>
    </source>
</evidence>
<evidence type="ECO:0000256" key="5">
    <source>
        <dbReference type="ARBA" id="ARBA00023180"/>
    </source>
</evidence>
<dbReference type="PANTHER" id="PTHR13234:SF8">
    <property type="entry name" value="GAMMA-INTERFERON-INDUCIBLE LYSOSOMAL THIOL REDUCTASE"/>
    <property type="match status" value="1"/>
</dbReference>
<accession>A0ABD1EBY6</accession>